<dbReference type="CDD" id="cd05233">
    <property type="entry name" value="SDR_c"/>
    <property type="match status" value="1"/>
</dbReference>
<dbReference type="InterPro" id="IPR002347">
    <property type="entry name" value="SDR_fam"/>
</dbReference>
<protein>
    <submittedName>
        <fullName evidence="4">SDR family oxidoreductase</fullName>
    </submittedName>
</protein>
<dbReference type="SUPFAM" id="SSF51735">
    <property type="entry name" value="NAD(P)-binding Rossmann-fold domains"/>
    <property type="match status" value="1"/>
</dbReference>
<reference evidence="4" key="1">
    <citation type="submission" date="2022-01" db="EMBL/GenBank/DDBJ databases">
        <authorList>
            <person name="Jo J.-H."/>
            <person name="Im W.-T."/>
        </authorList>
    </citation>
    <scope>NUCLEOTIDE SEQUENCE</scope>
    <source>
        <strain evidence="4">I2-34</strain>
    </source>
</reference>
<dbReference type="RefSeq" id="WP_237821062.1">
    <property type="nucleotide sequence ID" value="NZ_JAKLTQ010000007.1"/>
</dbReference>
<dbReference type="PANTHER" id="PTHR24321">
    <property type="entry name" value="DEHYDROGENASES, SHORT CHAIN"/>
    <property type="match status" value="1"/>
</dbReference>
<evidence type="ECO:0000313" key="5">
    <source>
        <dbReference type="Proteomes" id="UP001165368"/>
    </source>
</evidence>
<dbReference type="PRINTS" id="PR00080">
    <property type="entry name" value="SDRFAMILY"/>
</dbReference>
<organism evidence="4 5">
    <name type="scientific">Arthrobacter hankyongi</name>
    <dbReference type="NCBI Taxonomy" id="2904801"/>
    <lineage>
        <taxon>Bacteria</taxon>
        <taxon>Bacillati</taxon>
        <taxon>Actinomycetota</taxon>
        <taxon>Actinomycetes</taxon>
        <taxon>Micrococcales</taxon>
        <taxon>Micrococcaceae</taxon>
        <taxon>Arthrobacter</taxon>
    </lineage>
</organism>
<evidence type="ECO:0000313" key="4">
    <source>
        <dbReference type="EMBL" id="MCG2622602.1"/>
    </source>
</evidence>
<proteinExistence type="inferred from homology"/>
<evidence type="ECO:0000256" key="3">
    <source>
        <dbReference type="RuleBase" id="RU000363"/>
    </source>
</evidence>
<comment type="similarity">
    <text evidence="1 3">Belongs to the short-chain dehydrogenases/reductases (SDR) family.</text>
</comment>
<accession>A0ABS9L7F8</accession>
<dbReference type="Proteomes" id="UP001165368">
    <property type="component" value="Unassembled WGS sequence"/>
</dbReference>
<dbReference type="PRINTS" id="PR00081">
    <property type="entry name" value="GDHRDH"/>
</dbReference>
<gene>
    <name evidence="4" type="ORF">LVY72_11840</name>
</gene>
<dbReference type="Pfam" id="PF00106">
    <property type="entry name" value="adh_short"/>
    <property type="match status" value="1"/>
</dbReference>
<dbReference type="EMBL" id="JAKLTQ010000007">
    <property type="protein sequence ID" value="MCG2622602.1"/>
    <property type="molecule type" value="Genomic_DNA"/>
</dbReference>
<name>A0ABS9L7F8_9MICC</name>
<evidence type="ECO:0000256" key="2">
    <source>
        <dbReference type="ARBA" id="ARBA00023002"/>
    </source>
</evidence>
<keyword evidence="2" id="KW-0560">Oxidoreductase</keyword>
<keyword evidence="5" id="KW-1185">Reference proteome</keyword>
<evidence type="ECO:0000256" key="1">
    <source>
        <dbReference type="ARBA" id="ARBA00006484"/>
    </source>
</evidence>
<dbReference type="Gene3D" id="3.40.50.720">
    <property type="entry name" value="NAD(P)-binding Rossmann-like Domain"/>
    <property type="match status" value="1"/>
</dbReference>
<dbReference type="PANTHER" id="PTHR24321:SF8">
    <property type="entry name" value="ESTRADIOL 17-BETA-DEHYDROGENASE 8-RELATED"/>
    <property type="match status" value="1"/>
</dbReference>
<dbReference type="InterPro" id="IPR036291">
    <property type="entry name" value="NAD(P)-bd_dom_sf"/>
</dbReference>
<sequence>MSLLENQTILITGGAAGQGRAHALASAREGADVVVLDVYDEDAPQFIETVRGVEELGRKALAVRADVTSQTALDDAVARGIETFGKIDAAIINAGIHRAGLFWEMEEKDWDAVMAVNLTGAWKTAKAVAPHMIGRQSGSIVLVSSVDAFDPEVDSTAYGVSKTALLGLLKYTANELAPHNVRVNAVAPGFIDTAMVNSQEFYDLLAGEPGKGTRQHLIDYGHQFTAMKGVSMMQPVEVANTVVYLNSPLARYVTGVTIPVDAGHLLVSRINQNPAY</sequence>
<comment type="caution">
    <text evidence="4">The sequence shown here is derived from an EMBL/GenBank/DDBJ whole genome shotgun (WGS) entry which is preliminary data.</text>
</comment>